<accession>A0A243AJK2</accession>
<dbReference type="RefSeq" id="WP_016078800.1">
    <property type="nucleotide sequence ID" value="NZ_NFDG01000056.1"/>
</dbReference>
<evidence type="ECO:0000313" key="2">
    <source>
        <dbReference type="Proteomes" id="UP000194860"/>
    </source>
</evidence>
<sequence length="113" mass="13286">MRPKFFEPSILFWRTERTPNDTQCNTQCNLKNDCHCITNKTDFFPANEKNQNNFLEILLKLPINYPINKIILNGKEIAVTNFISINTDNYILICKNKEQIISINSKSIEAIYW</sequence>
<comment type="caution">
    <text evidence="1">The sequence shown here is derived from an EMBL/GenBank/DDBJ whole genome shotgun (WGS) entry which is preliminary data.</text>
</comment>
<gene>
    <name evidence="1" type="ORF">BK732_07600</name>
</gene>
<dbReference type="EMBL" id="NFDG01000056">
    <property type="protein sequence ID" value="OTY24060.1"/>
    <property type="molecule type" value="Genomic_DNA"/>
</dbReference>
<dbReference type="Proteomes" id="UP000194860">
    <property type="component" value="Unassembled WGS sequence"/>
</dbReference>
<organism evidence="1 2">
    <name type="scientific">Bacillus thuringiensis serovar navarrensis</name>
    <dbReference type="NCBI Taxonomy" id="339658"/>
    <lineage>
        <taxon>Bacteria</taxon>
        <taxon>Bacillati</taxon>
        <taxon>Bacillota</taxon>
        <taxon>Bacilli</taxon>
        <taxon>Bacillales</taxon>
        <taxon>Bacillaceae</taxon>
        <taxon>Bacillus</taxon>
        <taxon>Bacillus cereus group</taxon>
    </lineage>
</organism>
<protein>
    <submittedName>
        <fullName evidence="1">Uncharacterized protein</fullName>
    </submittedName>
</protein>
<evidence type="ECO:0000313" key="1">
    <source>
        <dbReference type="EMBL" id="OTY24060.1"/>
    </source>
</evidence>
<name>A0A243AJK2_BACTU</name>
<proteinExistence type="predicted"/>
<dbReference type="AlphaFoldDB" id="A0A243AJK2"/>
<reference evidence="1 2" key="1">
    <citation type="submission" date="2016-10" db="EMBL/GenBank/DDBJ databases">
        <title>Comparative genomics of Bacillus thuringiensis reveals a path to pathogens against multiple invertebrate hosts.</title>
        <authorList>
            <person name="Zheng J."/>
            <person name="Gao Q."/>
            <person name="Liu H."/>
            <person name="Peng D."/>
            <person name="Ruan L."/>
            <person name="Sun M."/>
        </authorList>
    </citation>
    <scope>NUCLEOTIDE SEQUENCE [LARGE SCALE GENOMIC DNA]</scope>
    <source>
        <strain evidence="1">BGSC 4BM1</strain>
    </source>
</reference>